<dbReference type="EMBL" id="CP045350">
    <property type="protein sequence ID" value="QFT26217.1"/>
    <property type="molecule type" value="Genomic_DNA"/>
</dbReference>
<feature type="compositionally biased region" description="Polar residues" evidence="1">
    <location>
        <begin position="134"/>
        <end position="143"/>
    </location>
</feature>
<sequence length="172" mass="18871">MVSSINLNPQLSLDPSSSSTESVESLRNNVASVKNVDISKTSNPHVCMNEISEERSFSFIVIGRGNGADNFARKEPSRHQQRVERDAKARAAVFGQKKEEKKGAFAQTKALAQQSEDYQKKRAAKAAARKAEKQPQQSSTSNKPGGVEGVFQSLDKNGKKLNDFVGVLKMFK</sequence>
<dbReference type="AlphaFoldDB" id="A0A5P9CKK2"/>
<feature type="region of interest" description="Disordered" evidence="1">
    <location>
        <begin position="93"/>
        <end position="153"/>
    </location>
</feature>
<gene>
    <name evidence="2" type="ORF">FIV01_07235</name>
</gene>
<keyword evidence="3" id="KW-1185">Reference proteome</keyword>
<feature type="compositionally biased region" description="Polar residues" evidence="1">
    <location>
        <begin position="1"/>
        <end position="10"/>
    </location>
</feature>
<accession>A0A5P9CKK2</accession>
<feature type="region of interest" description="Disordered" evidence="1">
    <location>
        <begin position="68"/>
        <end position="87"/>
    </location>
</feature>
<feature type="compositionally biased region" description="Low complexity" evidence="1">
    <location>
        <begin position="11"/>
        <end position="25"/>
    </location>
</feature>
<protein>
    <submittedName>
        <fullName evidence="2">Uncharacterized protein</fullName>
    </submittedName>
</protein>
<organism evidence="2 3">
    <name type="scientific">Vibrio aquimaris</name>
    <dbReference type="NCBI Taxonomy" id="2587862"/>
    <lineage>
        <taxon>Bacteria</taxon>
        <taxon>Pseudomonadati</taxon>
        <taxon>Pseudomonadota</taxon>
        <taxon>Gammaproteobacteria</taxon>
        <taxon>Vibrionales</taxon>
        <taxon>Vibrionaceae</taxon>
        <taxon>Vibrio</taxon>
    </lineage>
</organism>
<dbReference type="RefSeq" id="WP_152430394.1">
    <property type="nucleotide sequence ID" value="NZ_CBCSDK010000002.1"/>
</dbReference>
<reference evidence="2 3" key="1">
    <citation type="submission" date="2019-10" db="EMBL/GenBank/DDBJ databases">
        <title>Complete genome sequence of Vibrio sp. strain THAF100, isolated from non-filtered water from the water column of tank 6 of a marine aquarium containing stony-coral fragments. Water maintained at 26 degree C.</title>
        <authorList>
            <person name="Ruckert C."/>
            <person name="Franco A."/>
            <person name="Kalinowski J."/>
            <person name="Glaeser S."/>
        </authorList>
    </citation>
    <scope>NUCLEOTIDE SEQUENCE [LARGE SCALE GENOMIC DNA]</scope>
    <source>
        <strain evidence="2 3">THAF100</strain>
    </source>
</reference>
<evidence type="ECO:0000313" key="3">
    <source>
        <dbReference type="Proteomes" id="UP000326936"/>
    </source>
</evidence>
<name>A0A5P9CKK2_9VIBR</name>
<evidence type="ECO:0000256" key="1">
    <source>
        <dbReference type="SAM" id="MobiDB-lite"/>
    </source>
</evidence>
<feature type="compositionally biased region" description="Basic and acidic residues" evidence="1">
    <location>
        <begin position="71"/>
        <end position="87"/>
    </location>
</feature>
<evidence type="ECO:0000313" key="2">
    <source>
        <dbReference type="EMBL" id="QFT26217.1"/>
    </source>
</evidence>
<dbReference type="KEGG" id="vaq:FIV01_07235"/>
<proteinExistence type="predicted"/>
<dbReference type="Proteomes" id="UP000326936">
    <property type="component" value="Chromosome"/>
</dbReference>
<feature type="region of interest" description="Disordered" evidence="1">
    <location>
        <begin position="1"/>
        <end position="25"/>
    </location>
</feature>